<keyword evidence="2" id="KW-1185">Reference proteome</keyword>
<reference evidence="1 2" key="1">
    <citation type="journal article" date="2023" name="Sci. Data">
        <title>Genome assembly of the Korean intertidal mud-creeper Batillaria attramentaria.</title>
        <authorList>
            <person name="Patra A.K."/>
            <person name="Ho P.T."/>
            <person name="Jun S."/>
            <person name="Lee S.J."/>
            <person name="Kim Y."/>
            <person name="Won Y.J."/>
        </authorList>
    </citation>
    <scope>NUCLEOTIDE SEQUENCE [LARGE SCALE GENOMIC DNA]</scope>
    <source>
        <strain evidence="1">Wonlab-2016</strain>
    </source>
</reference>
<organism evidence="1 2">
    <name type="scientific">Batillaria attramentaria</name>
    <dbReference type="NCBI Taxonomy" id="370345"/>
    <lineage>
        <taxon>Eukaryota</taxon>
        <taxon>Metazoa</taxon>
        <taxon>Spiralia</taxon>
        <taxon>Lophotrochozoa</taxon>
        <taxon>Mollusca</taxon>
        <taxon>Gastropoda</taxon>
        <taxon>Caenogastropoda</taxon>
        <taxon>Sorbeoconcha</taxon>
        <taxon>Cerithioidea</taxon>
        <taxon>Batillariidae</taxon>
        <taxon>Batillaria</taxon>
    </lineage>
</organism>
<sequence>MNLWYSSDCIYCLSGLCVYKKYPGTFDSSYLTPGARTCAAKNQKTSAFSEINSRKTAWLPVLCPGIRRECPMMPVLVKVMEFGDSRSSE</sequence>
<dbReference type="EMBL" id="JACVVK020000009">
    <property type="protein sequence ID" value="KAK7505848.1"/>
    <property type="molecule type" value="Genomic_DNA"/>
</dbReference>
<protein>
    <submittedName>
        <fullName evidence="1">Uncharacterized protein</fullName>
    </submittedName>
</protein>
<proteinExistence type="predicted"/>
<name>A0ABD0M3L8_9CAEN</name>
<dbReference type="Proteomes" id="UP001519460">
    <property type="component" value="Unassembled WGS sequence"/>
</dbReference>
<accession>A0ABD0M3L8</accession>
<gene>
    <name evidence="1" type="ORF">BaRGS_00003119</name>
</gene>
<evidence type="ECO:0000313" key="2">
    <source>
        <dbReference type="Proteomes" id="UP001519460"/>
    </source>
</evidence>
<evidence type="ECO:0000313" key="1">
    <source>
        <dbReference type="EMBL" id="KAK7505848.1"/>
    </source>
</evidence>
<dbReference type="AlphaFoldDB" id="A0ABD0M3L8"/>
<comment type="caution">
    <text evidence="1">The sequence shown here is derived from an EMBL/GenBank/DDBJ whole genome shotgun (WGS) entry which is preliminary data.</text>
</comment>